<evidence type="ECO:0000259" key="1">
    <source>
        <dbReference type="Pfam" id="PF12146"/>
    </source>
</evidence>
<sequence>MLNLAGAFARGTEDLGVAARVELVRDYAASIGATITQPDTRVGVPVTFGNCIGQLYPADGPVAVLMLGAIGYEEMCVRTTWRTLAERIQAQGSPCLRFDYPGVGDSPDGPEAAGLDDWMESIRAAARFLRWATGRERIVVVGQGLGGALAALVAREIGPVEAAVFMAPVTSGRFYLRELSLWARMLTDRIGITPDPDDLGGHAVAGIALEPARAAAIKSIDLTKLDAAPAARALMVGRVNHGGDERFAAHLATLGVETEALPYEGYEILATDPTQAEPPHQVLDAVANWIAALDIDTASGSFLPRRAAPIVAAPAPVQGEGYRERPIRFGPEGRLFGVLCEPENPSGQPAAIFANAGRDYHIGWGRATIEQARALAALGVPSLRLDAAGIGDSLPHPDMTGEVLYSQGQIDDMKAAIDALAGLGYHRPFLIGRCSGAYAAFNAAVQDDRVDQVVMVNTERFVWDPREDIAEALRYAHRSIGDFGATLWKRGGWKRLLKGQLRVGAAAKYVTHRLLRKAAVKFAPLFGELTPEARLYREVHRRFATLDRRGVRVWLVYSEGDLGLAELHTYFGEDGRKVANYPNVWRAMVMDADHNFTHKGARARLLATLVGVVAPPAVTQSVAAE</sequence>
<name>A0ABU1DHV9_9HYPH</name>
<dbReference type="PANTHER" id="PTHR42886:SF29">
    <property type="entry name" value="PUMMELIG, ISOFORM A"/>
    <property type="match status" value="1"/>
</dbReference>
<dbReference type="InterPro" id="IPR029058">
    <property type="entry name" value="AB_hydrolase_fold"/>
</dbReference>
<gene>
    <name evidence="2" type="ORF">IHQ68_13950</name>
</gene>
<keyword evidence="2" id="KW-0378">Hydrolase</keyword>
<dbReference type="PANTHER" id="PTHR42886">
    <property type="entry name" value="RE40534P-RELATED"/>
    <property type="match status" value="1"/>
</dbReference>
<keyword evidence="3" id="KW-1185">Reference proteome</keyword>
<dbReference type="EMBL" id="JADBEO010000031">
    <property type="protein sequence ID" value="MDR4307722.1"/>
    <property type="molecule type" value="Genomic_DNA"/>
</dbReference>
<dbReference type="Proteomes" id="UP001181622">
    <property type="component" value="Unassembled WGS sequence"/>
</dbReference>
<dbReference type="RefSeq" id="WP_309392844.1">
    <property type="nucleotide sequence ID" value="NZ_JADBEO010000031.1"/>
</dbReference>
<proteinExistence type="predicted"/>
<organism evidence="2 3">
    <name type="scientific">Chelatococcus sambhunathii</name>
    <dbReference type="NCBI Taxonomy" id="363953"/>
    <lineage>
        <taxon>Bacteria</taxon>
        <taxon>Pseudomonadati</taxon>
        <taxon>Pseudomonadota</taxon>
        <taxon>Alphaproteobacteria</taxon>
        <taxon>Hyphomicrobiales</taxon>
        <taxon>Chelatococcaceae</taxon>
        <taxon>Chelatococcus</taxon>
    </lineage>
</organism>
<comment type="caution">
    <text evidence="2">The sequence shown here is derived from an EMBL/GenBank/DDBJ whole genome shotgun (WGS) entry which is preliminary data.</text>
</comment>
<dbReference type="Gene3D" id="3.40.50.1820">
    <property type="entry name" value="alpha/beta hydrolase"/>
    <property type="match status" value="2"/>
</dbReference>
<accession>A0ABU1DHV9</accession>
<feature type="domain" description="Serine aminopeptidase S33" evidence="1">
    <location>
        <begin position="71"/>
        <end position="184"/>
    </location>
</feature>
<dbReference type="InterPro" id="IPR022742">
    <property type="entry name" value="Hydrolase_4"/>
</dbReference>
<dbReference type="SUPFAM" id="SSF53474">
    <property type="entry name" value="alpha/beta-Hydrolases"/>
    <property type="match status" value="2"/>
</dbReference>
<dbReference type="GO" id="GO:0016787">
    <property type="term" value="F:hydrolase activity"/>
    <property type="evidence" value="ECO:0007669"/>
    <property type="project" value="UniProtKB-KW"/>
</dbReference>
<evidence type="ECO:0000313" key="3">
    <source>
        <dbReference type="Proteomes" id="UP001181622"/>
    </source>
</evidence>
<dbReference type="Pfam" id="PF12146">
    <property type="entry name" value="Hydrolase_4"/>
    <property type="match status" value="1"/>
</dbReference>
<protein>
    <submittedName>
        <fullName evidence="2">Alpha/beta hydrolase</fullName>
    </submittedName>
</protein>
<reference evidence="2" key="1">
    <citation type="submission" date="2020-10" db="EMBL/GenBank/DDBJ databases">
        <authorList>
            <person name="Abbas A."/>
            <person name="Razzaq R."/>
            <person name="Waqas M."/>
            <person name="Abbas N."/>
            <person name="Nielsen T.K."/>
            <person name="Hansen L.H."/>
            <person name="Hussain S."/>
            <person name="Shahid M."/>
        </authorList>
    </citation>
    <scope>NUCLEOTIDE SEQUENCE</scope>
    <source>
        <strain evidence="2">S14</strain>
    </source>
</reference>
<evidence type="ECO:0000313" key="2">
    <source>
        <dbReference type="EMBL" id="MDR4307722.1"/>
    </source>
</evidence>